<feature type="region of interest" description="Disordered" evidence="1">
    <location>
        <begin position="1"/>
        <end position="49"/>
    </location>
</feature>
<feature type="compositionally biased region" description="Pro residues" evidence="1">
    <location>
        <begin position="30"/>
        <end position="45"/>
    </location>
</feature>
<evidence type="ECO:0000313" key="3">
    <source>
        <dbReference type="Proteomes" id="UP001530400"/>
    </source>
</evidence>
<proteinExistence type="predicted"/>
<evidence type="ECO:0000313" key="2">
    <source>
        <dbReference type="EMBL" id="KAL3778226.1"/>
    </source>
</evidence>
<name>A0ABD3NSF1_9STRA</name>
<accession>A0ABD3NSF1</accession>
<comment type="caution">
    <text evidence="2">The sequence shown here is derived from an EMBL/GenBank/DDBJ whole genome shotgun (WGS) entry which is preliminary data.</text>
</comment>
<protein>
    <submittedName>
        <fullName evidence="2">Uncharacterized protein</fullName>
    </submittedName>
</protein>
<sequence length="179" mass="20012">MTTRNSLTKENEAALSLCIMSHKHSSSSSPPSPAPPRVSPVPPAPAAQAVAEISPPAQNARVSGSVKGTKAPMQNGTVAIDEMIRLMRVYGPIKSIRVRTTDPKGTKLMSIKRKFYRWFPDFSERFVQTPEGWYTPRAGHEAEMKYRAAMREEDEMELISLRAAKRRENFLKKRAAKSI</sequence>
<dbReference type="Proteomes" id="UP001530400">
    <property type="component" value="Unassembled WGS sequence"/>
</dbReference>
<organism evidence="2 3">
    <name type="scientific">Cyclotella atomus</name>
    <dbReference type="NCBI Taxonomy" id="382360"/>
    <lineage>
        <taxon>Eukaryota</taxon>
        <taxon>Sar</taxon>
        <taxon>Stramenopiles</taxon>
        <taxon>Ochrophyta</taxon>
        <taxon>Bacillariophyta</taxon>
        <taxon>Coscinodiscophyceae</taxon>
        <taxon>Thalassiosirophycidae</taxon>
        <taxon>Stephanodiscales</taxon>
        <taxon>Stephanodiscaceae</taxon>
        <taxon>Cyclotella</taxon>
    </lineage>
</organism>
<keyword evidence="3" id="KW-1185">Reference proteome</keyword>
<reference evidence="2 3" key="1">
    <citation type="submission" date="2024-10" db="EMBL/GenBank/DDBJ databases">
        <title>Updated reference genomes for cyclostephanoid diatoms.</title>
        <authorList>
            <person name="Roberts W.R."/>
            <person name="Alverson A.J."/>
        </authorList>
    </citation>
    <scope>NUCLEOTIDE SEQUENCE [LARGE SCALE GENOMIC DNA]</scope>
    <source>
        <strain evidence="2 3">AJA010-31</strain>
    </source>
</reference>
<gene>
    <name evidence="2" type="ORF">ACHAWO_012893</name>
</gene>
<dbReference type="AlphaFoldDB" id="A0ABD3NSF1"/>
<evidence type="ECO:0000256" key="1">
    <source>
        <dbReference type="SAM" id="MobiDB-lite"/>
    </source>
</evidence>
<dbReference type="EMBL" id="JALLPJ020000997">
    <property type="protein sequence ID" value="KAL3778226.1"/>
    <property type="molecule type" value="Genomic_DNA"/>
</dbReference>